<feature type="transmembrane region" description="Helical" evidence="9">
    <location>
        <begin position="187"/>
        <end position="207"/>
    </location>
</feature>
<feature type="transmembrane region" description="Helical" evidence="9">
    <location>
        <begin position="12"/>
        <end position="34"/>
    </location>
</feature>
<keyword evidence="4 9" id="KW-0812">Transmembrane</keyword>
<keyword evidence="5" id="KW-0256">Endoplasmic reticulum</keyword>
<evidence type="ECO:0000313" key="10">
    <source>
        <dbReference type="EMBL" id="KAK2964471.1"/>
    </source>
</evidence>
<name>A0ABQ9YL30_9EUKA</name>
<dbReference type="Pfam" id="PF04506">
    <property type="entry name" value="Rft-1"/>
    <property type="match status" value="1"/>
</dbReference>
<dbReference type="PANTHER" id="PTHR13117">
    <property type="entry name" value="ENDOPLASMIC RETICULUM MULTISPAN TRANSMEMBRANE PROTEIN-RELATED"/>
    <property type="match status" value="1"/>
</dbReference>
<feature type="transmembrane region" description="Helical" evidence="9">
    <location>
        <begin position="153"/>
        <end position="175"/>
    </location>
</feature>
<gene>
    <name evidence="10" type="ORF">BLNAU_387</name>
</gene>
<dbReference type="Proteomes" id="UP001281761">
    <property type="component" value="Unassembled WGS sequence"/>
</dbReference>
<feature type="transmembrane region" description="Helical" evidence="9">
    <location>
        <begin position="46"/>
        <end position="65"/>
    </location>
</feature>
<feature type="transmembrane region" description="Helical" evidence="9">
    <location>
        <begin position="400"/>
        <end position="419"/>
    </location>
</feature>
<evidence type="ECO:0000256" key="3">
    <source>
        <dbReference type="ARBA" id="ARBA00010288"/>
    </source>
</evidence>
<evidence type="ECO:0000256" key="4">
    <source>
        <dbReference type="ARBA" id="ARBA00022692"/>
    </source>
</evidence>
<evidence type="ECO:0000256" key="2">
    <source>
        <dbReference type="ARBA" id="ARBA00004922"/>
    </source>
</evidence>
<evidence type="ECO:0000256" key="9">
    <source>
        <dbReference type="RuleBase" id="RU365067"/>
    </source>
</evidence>
<feature type="transmembrane region" description="Helical" evidence="9">
    <location>
        <begin position="93"/>
        <end position="112"/>
    </location>
</feature>
<dbReference type="EMBL" id="JARBJD010000002">
    <property type="protein sequence ID" value="KAK2964471.1"/>
    <property type="molecule type" value="Genomic_DNA"/>
</dbReference>
<feature type="transmembrane region" description="Helical" evidence="9">
    <location>
        <begin position="332"/>
        <end position="355"/>
    </location>
</feature>
<keyword evidence="6 9" id="KW-1133">Transmembrane helix</keyword>
<accession>A0ABQ9YL30</accession>
<dbReference type="PANTHER" id="PTHR13117:SF5">
    <property type="entry name" value="PROTEIN RFT1 HOMOLOG"/>
    <property type="match status" value="1"/>
</dbReference>
<comment type="similarity">
    <text evidence="3 9">Belongs to the RFT1 family.</text>
</comment>
<evidence type="ECO:0000256" key="6">
    <source>
        <dbReference type="ARBA" id="ARBA00022989"/>
    </source>
</evidence>
<feature type="transmembrane region" description="Helical" evidence="9">
    <location>
        <begin position="425"/>
        <end position="447"/>
    </location>
</feature>
<evidence type="ECO:0000256" key="8">
    <source>
        <dbReference type="ARBA" id="ARBA00045912"/>
    </source>
</evidence>
<evidence type="ECO:0000256" key="7">
    <source>
        <dbReference type="ARBA" id="ARBA00023136"/>
    </source>
</evidence>
<sequence>MAPKSVTSKTRISLSSILSSTLLIILLKGATFFVSFKFSRVVKPDILGIVSTFDLLCQIAMSLVVEPIRTYSFRAQLYRSSSPHETRETHGKLIMLSGILFVPVLSLWYAVLRPKVPSELQSPLIDVPYFLSCVFNILDNPLYILSQTKNHRFLASLSEALSHFIGQIFISLQATGESTDFVVISQARLLEAFLSFILLLSLLMFTFSRKNPSKSTTDKPNTALTASSLLPLFSSGLGINMTELRTIISDSYARSALNFSFDTMTSKLLTFEQQGVLSQAKRILALIASMVFAPAERRVFEELSKVAHSTSQKGNRQKDLFTQTTRLLRASFYVGFLFFPFLTAISPEVALVVFGRQWMDTTDVVQLQTLSFASMSLMPVNGIVEAVVRATMQTASLTKNNIIMTIQSVVMLPVTFWLGTKYHSVGFILSTIISMASRIVIAFGVLWANSRLFGCSGKRLVQNSVPNFKIVSIVALISVILLSLRTSIVQEQFVLSYSDYLLDQTNTIRFIFAACVLGILYLASIVLFDRELYSIIRGRTPL</sequence>
<comment type="pathway">
    <text evidence="2">Protein modification; protein glycosylation.</text>
</comment>
<protein>
    <recommendedName>
        <fullName evidence="9">Protein RFT1 homolog</fullName>
    </recommendedName>
</protein>
<evidence type="ECO:0000313" key="11">
    <source>
        <dbReference type="Proteomes" id="UP001281761"/>
    </source>
</evidence>
<organism evidence="10 11">
    <name type="scientific">Blattamonas nauphoetae</name>
    <dbReference type="NCBI Taxonomy" id="2049346"/>
    <lineage>
        <taxon>Eukaryota</taxon>
        <taxon>Metamonada</taxon>
        <taxon>Preaxostyla</taxon>
        <taxon>Oxymonadida</taxon>
        <taxon>Blattamonas</taxon>
    </lineage>
</organism>
<feature type="transmembrane region" description="Helical" evidence="9">
    <location>
        <begin position="468"/>
        <end position="488"/>
    </location>
</feature>
<evidence type="ECO:0000256" key="1">
    <source>
        <dbReference type="ARBA" id="ARBA00004477"/>
    </source>
</evidence>
<feature type="transmembrane region" description="Helical" evidence="9">
    <location>
        <begin position="367"/>
        <end position="388"/>
    </location>
</feature>
<keyword evidence="11" id="KW-1185">Reference proteome</keyword>
<comment type="caution">
    <text evidence="10">The sequence shown here is derived from an EMBL/GenBank/DDBJ whole genome shotgun (WGS) entry which is preliminary data.</text>
</comment>
<comment type="function">
    <text evidence="8 9">Intramembrane glycolipid transporter that operates in the biosynthetic pathway of dolichol-linked oligosaccharides, the glycan precursors employed in protein asparagine (N)-glycosylation. The sequential addition of sugars to dolichol pyrophosphate produces dolichol-linked oligosaccharides containing fourteen sugars, including two GlcNAcs, nine mannoses and three glucoses. Once assembled, the oligosaccharide is transferred from the lipid to nascent proteins by oligosaccharyltransferases. The assembly of dolichol-linked oligosaccharides begins on the cytosolic side of the endoplasmic reticulum membrane and finishes in its lumen. RFT1 could mediate the translocation of the cytosolically oriented intermediate DolPP-GlcNAc2Man5, produced by ALG11, into the ER lumen where dolichol-linked oligosaccharides assembly continues. However, the intramembrane lipid transporter activity could not be confirmed in vitro.</text>
</comment>
<comment type="subcellular location">
    <subcellularLocation>
        <location evidence="1 9">Endoplasmic reticulum membrane</location>
        <topology evidence="1 9">Multi-pass membrane protein</topology>
    </subcellularLocation>
</comment>
<evidence type="ECO:0000256" key="5">
    <source>
        <dbReference type="ARBA" id="ARBA00022824"/>
    </source>
</evidence>
<reference evidence="10 11" key="1">
    <citation type="journal article" date="2022" name="bioRxiv">
        <title>Genomics of Preaxostyla Flagellates Illuminates Evolutionary Transitions and the Path Towards Mitochondrial Loss.</title>
        <authorList>
            <person name="Novak L.V.F."/>
            <person name="Treitli S.C."/>
            <person name="Pyrih J."/>
            <person name="Halakuc P."/>
            <person name="Pipaliya S.V."/>
            <person name="Vacek V."/>
            <person name="Brzon O."/>
            <person name="Soukal P."/>
            <person name="Eme L."/>
            <person name="Dacks J.B."/>
            <person name="Karnkowska A."/>
            <person name="Elias M."/>
            <person name="Hampl V."/>
        </authorList>
    </citation>
    <scope>NUCLEOTIDE SEQUENCE [LARGE SCALE GENOMIC DNA]</scope>
    <source>
        <strain evidence="10">NAU3</strain>
        <tissue evidence="10">Gut</tissue>
    </source>
</reference>
<proteinExistence type="inferred from homology"/>
<keyword evidence="7 9" id="KW-0472">Membrane</keyword>
<dbReference type="InterPro" id="IPR007594">
    <property type="entry name" value="RFT1"/>
</dbReference>
<feature type="transmembrane region" description="Helical" evidence="9">
    <location>
        <begin position="127"/>
        <end position="146"/>
    </location>
</feature>
<feature type="transmembrane region" description="Helical" evidence="9">
    <location>
        <begin position="508"/>
        <end position="528"/>
    </location>
</feature>